<keyword evidence="2" id="KW-1185">Reference proteome</keyword>
<proteinExistence type="predicted"/>
<dbReference type="KEGG" id="egl:EGR_03385"/>
<protein>
    <submittedName>
        <fullName evidence="1">Uncharacterized protein</fullName>
    </submittedName>
</protein>
<comment type="caution">
    <text evidence="1">The sequence shown here is derived from an EMBL/GenBank/DDBJ whole genome shotgun (WGS) entry which is preliminary data.</text>
</comment>
<dbReference type="RefSeq" id="XP_024353035.1">
    <property type="nucleotide sequence ID" value="XM_024492634.1"/>
</dbReference>
<gene>
    <name evidence="1" type="ORF">EGR_03385</name>
</gene>
<dbReference type="EMBL" id="APAU02000017">
    <property type="protein sequence ID" value="EUB61839.1"/>
    <property type="molecule type" value="Genomic_DNA"/>
</dbReference>
<evidence type="ECO:0000313" key="2">
    <source>
        <dbReference type="Proteomes" id="UP000019149"/>
    </source>
</evidence>
<dbReference type="AlphaFoldDB" id="W6V627"/>
<name>W6V627_ECHGR</name>
<dbReference type="GeneID" id="36339100"/>
<evidence type="ECO:0000313" key="1">
    <source>
        <dbReference type="EMBL" id="EUB61839.1"/>
    </source>
</evidence>
<accession>W6V627</accession>
<organism evidence="1 2">
    <name type="scientific">Echinococcus granulosus</name>
    <name type="common">Hydatid tapeworm</name>
    <dbReference type="NCBI Taxonomy" id="6210"/>
    <lineage>
        <taxon>Eukaryota</taxon>
        <taxon>Metazoa</taxon>
        <taxon>Spiralia</taxon>
        <taxon>Lophotrochozoa</taxon>
        <taxon>Platyhelminthes</taxon>
        <taxon>Cestoda</taxon>
        <taxon>Eucestoda</taxon>
        <taxon>Cyclophyllidea</taxon>
        <taxon>Taeniidae</taxon>
        <taxon>Echinococcus</taxon>
        <taxon>Echinococcus granulosus group</taxon>
    </lineage>
</organism>
<dbReference type="CTD" id="36339100"/>
<reference evidence="1 2" key="1">
    <citation type="journal article" date="2013" name="Nat. Genet.">
        <title>The genome of the hydatid tapeworm Echinococcus granulosus.</title>
        <authorList>
            <person name="Zheng H."/>
            <person name="Zhang W."/>
            <person name="Zhang L."/>
            <person name="Zhang Z."/>
            <person name="Li J."/>
            <person name="Lu G."/>
            <person name="Zhu Y."/>
            <person name="Wang Y."/>
            <person name="Huang Y."/>
            <person name="Liu J."/>
            <person name="Kang H."/>
            <person name="Chen J."/>
            <person name="Wang L."/>
            <person name="Chen A."/>
            <person name="Yu S."/>
            <person name="Gao Z."/>
            <person name="Jin L."/>
            <person name="Gu W."/>
            <person name="Wang Z."/>
            <person name="Zhao L."/>
            <person name="Shi B."/>
            <person name="Wen H."/>
            <person name="Lin R."/>
            <person name="Jones M.K."/>
            <person name="Brejova B."/>
            <person name="Vinar T."/>
            <person name="Zhao G."/>
            <person name="McManus D.P."/>
            <person name="Chen Z."/>
            <person name="Zhou Y."/>
            <person name="Wang S."/>
        </authorList>
    </citation>
    <scope>NUCLEOTIDE SEQUENCE [LARGE SCALE GENOMIC DNA]</scope>
</reference>
<dbReference type="Proteomes" id="UP000019149">
    <property type="component" value="Unassembled WGS sequence"/>
</dbReference>
<sequence length="129" mass="13780">MDKASSESSSNHWQVCVPVSVKDGVCPMRPINGGPGGQLEYSPNPSLALSTSSFKLRAKDQEREAAGAEAVERENFPSASSSISSLVCADRGRRHAPSTAVARIPHARPRASVRAIDFSLDHAPIPHHQ</sequence>